<dbReference type="OMA" id="YPMRILR"/>
<dbReference type="Ensembl" id="ENSEBUT00000020238.1">
    <property type="protein sequence ID" value="ENSEBUP00000019662.1"/>
    <property type="gene ID" value="ENSEBUG00000012211.1"/>
</dbReference>
<dbReference type="InterPro" id="IPR019265">
    <property type="entry name" value="RTRAF"/>
</dbReference>
<evidence type="ECO:0000313" key="3">
    <source>
        <dbReference type="Ensembl" id="ENSEBUP00000019662.1"/>
    </source>
</evidence>
<dbReference type="GeneTree" id="ENSGT00390000005163"/>
<dbReference type="Proteomes" id="UP000694388">
    <property type="component" value="Unplaced"/>
</dbReference>
<keyword evidence="4" id="KW-1185">Reference proteome</keyword>
<evidence type="ECO:0000256" key="2">
    <source>
        <dbReference type="ARBA" id="ARBA00015365"/>
    </source>
</evidence>
<organism evidence="3 4">
    <name type="scientific">Eptatretus burgeri</name>
    <name type="common">Inshore hagfish</name>
    <dbReference type="NCBI Taxonomy" id="7764"/>
    <lineage>
        <taxon>Eukaryota</taxon>
        <taxon>Metazoa</taxon>
        <taxon>Chordata</taxon>
        <taxon>Craniata</taxon>
        <taxon>Vertebrata</taxon>
        <taxon>Cyclostomata</taxon>
        <taxon>Myxini</taxon>
        <taxon>Myxiniformes</taxon>
        <taxon>Myxinidae</taxon>
        <taxon>Eptatretinae</taxon>
        <taxon>Eptatretus</taxon>
    </lineage>
</organism>
<name>A0A8C4WYI8_EPTBU</name>
<protein>
    <recommendedName>
        <fullName evidence="2">RNA transcription, translation and transport factor protein</fullName>
    </recommendedName>
</protein>
<accession>A0A8C4WYI8</accession>
<dbReference type="Pfam" id="PF10036">
    <property type="entry name" value="RLL"/>
    <property type="match status" value="1"/>
</dbReference>
<evidence type="ECO:0000256" key="1">
    <source>
        <dbReference type="ARBA" id="ARBA00008602"/>
    </source>
</evidence>
<dbReference type="AlphaFoldDB" id="A0A8C4WYI8"/>
<comment type="similarity">
    <text evidence="1">Belongs to the RTRAF family.</text>
</comment>
<reference evidence="3" key="2">
    <citation type="submission" date="2025-09" db="UniProtKB">
        <authorList>
            <consortium name="Ensembl"/>
        </authorList>
    </citation>
    <scope>IDENTIFICATION</scope>
</reference>
<reference evidence="3" key="1">
    <citation type="submission" date="2025-08" db="UniProtKB">
        <authorList>
            <consortium name="Ensembl"/>
        </authorList>
    </citation>
    <scope>IDENTIFICATION</scope>
</reference>
<evidence type="ECO:0000313" key="4">
    <source>
        <dbReference type="Proteomes" id="UP000694388"/>
    </source>
</evidence>
<proteinExistence type="inferred from homology"/>
<dbReference type="PANTHER" id="PTHR15924">
    <property type="entry name" value="CLE"/>
    <property type="match status" value="1"/>
</dbReference>
<sequence>MNNIANERMSIHEGEKKNTTSGCLSVRFFRTMFRRKLLSLEYHNSDGFNCSDENEFRNVIIWLEDQKIRHYKIEERGNLRNVHSNEWPKYFEQYLLDICCPFKAKEKMEAVDWLLGLAVRLEYADNVEKYKEVSVEVGSKNSAIMGASTDPLLSIDVNNPDVRAGISALANQLQIPLHDDYLLMLKAARILVQERLSPTAIIKANNKTEGIPIPLHQNELGFETGDSTLNEAARILRLLHIAELRELQTHINEAVVAVQSITADPKTDQRLGKVGR</sequence>